<name>A0A0F9B9Y4_9ZZZZ</name>
<accession>A0A0F9B9Y4</accession>
<gene>
    <name evidence="1" type="ORF">LCGC14_2472530</name>
</gene>
<protein>
    <submittedName>
        <fullName evidence="1">Uncharacterized protein</fullName>
    </submittedName>
</protein>
<sequence>NGNIVEAKYKKVEPDIVSGACVITT</sequence>
<comment type="caution">
    <text evidence="1">The sequence shown here is derived from an EMBL/GenBank/DDBJ whole genome shotgun (WGS) entry which is preliminary data.</text>
</comment>
<evidence type="ECO:0000313" key="1">
    <source>
        <dbReference type="EMBL" id="KKL18739.1"/>
    </source>
</evidence>
<reference evidence="1" key="1">
    <citation type="journal article" date="2015" name="Nature">
        <title>Complex archaea that bridge the gap between prokaryotes and eukaryotes.</title>
        <authorList>
            <person name="Spang A."/>
            <person name="Saw J.H."/>
            <person name="Jorgensen S.L."/>
            <person name="Zaremba-Niedzwiedzka K."/>
            <person name="Martijn J."/>
            <person name="Lind A.E."/>
            <person name="van Eijk R."/>
            <person name="Schleper C."/>
            <person name="Guy L."/>
            <person name="Ettema T.J."/>
        </authorList>
    </citation>
    <scope>NUCLEOTIDE SEQUENCE</scope>
</reference>
<proteinExistence type="predicted"/>
<organism evidence="1">
    <name type="scientific">marine sediment metagenome</name>
    <dbReference type="NCBI Taxonomy" id="412755"/>
    <lineage>
        <taxon>unclassified sequences</taxon>
        <taxon>metagenomes</taxon>
        <taxon>ecological metagenomes</taxon>
    </lineage>
</organism>
<feature type="non-terminal residue" evidence="1">
    <location>
        <position position="1"/>
    </location>
</feature>
<dbReference type="EMBL" id="LAZR01038756">
    <property type="protein sequence ID" value="KKL18739.1"/>
    <property type="molecule type" value="Genomic_DNA"/>
</dbReference>
<dbReference type="AlphaFoldDB" id="A0A0F9B9Y4"/>